<feature type="non-terminal residue" evidence="15">
    <location>
        <position position="1"/>
    </location>
</feature>
<name>A0A3M6UY26_POCDA</name>
<dbReference type="Proteomes" id="UP000275408">
    <property type="component" value="Unassembled WGS sequence"/>
</dbReference>
<protein>
    <recommendedName>
        <fullName evidence="14">C2H2-type domain-containing protein</fullName>
    </recommendedName>
</protein>
<organism evidence="15 16">
    <name type="scientific">Pocillopora damicornis</name>
    <name type="common">Cauliflower coral</name>
    <name type="synonym">Millepora damicornis</name>
    <dbReference type="NCBI Taxonomy" id="46731"/>
    <lineage>
        <taxon>Eukaryota</taxon>
        <taxon>Metazoa</taxon>
        <taxon>Cnidaria</taxon>
        <taxon>Anthozoa</taxon>
        <taxon>Hexacorallia</taxon>
        <taxon>Scleractinia</taxon>
        <taxon>Astrocoeniina</taxon>
        <taxon>Pocilloporidae</taxon>
        <taxon>Pocillopora</taxon>
    </lineage>
</organism>
<keyword evidence="5 12" id="KW-0863">Zinc-finger</keyword>
<dbReference type="SMART" id="SM00355">
    <property type="entry name" value="ZnF_C2H2"/>
    <property type="match status" value="3"/>
</dbReference>
<evidence type="ECO:0000256" key="4">
    <source>
        <dbReference type="ARBA" id="ARBA00022737"/>
    </source>
</evidence>
<gene>
    <name evidence="15" type="ORF">pdam_00006424</name>
</gene>
<dbReference type="PROSITE" id="PS00028">
    <property type="entry name" value="ZINC_FINGER_C2H2_1"/>
    <property type="match status" value="1"/>
</dbReference>
<evidence type="ECO:0000256" key="8">
    <source>
        <dbReference type="ARBA" id="ARBA00023015"/>
    </source>
</evidence>
<keyword evidence="2" id="KW-0678">Repressor</keyword>
<feature type="compositionally biased region" description="Basic and acidic residues" evidence="13">
    <location>
        <begin position="1"/>
        <end position="11"/>
    </location>
</feature>
<dbReference type="InterPro" id="IPR013087">
    <property type="entry name" value="Znf_C2H2_type"/>
</dbReference>
<evidence type="ECO:0000256" key="5">
    <source>
        <dbReference type="ARBA" id="ARBA00022771"/>
    </source>
</evidence>
<dbReference type="Gene3D" id="3.30.160.60">
    <property type="entry name" value="Classic Zinc Finger"/>
    <property type="match status" value="2"/>
</dbReference>
<evidence type="ECO:0000256" key="1">
    <source>
        <dbReference type="ARBA" id="ARBA00004123"/>
    </source>
</evidence>
<evidence type="ECO:0000256" key="12">
    <source>
        <dbReference type="PROSITE-ProRule" id="PRU00042"/>
    </source>
</evidence>
<feature type="region of interest" description="Disordered" evidence="13">
    <location>
        <begin position="208"/>
        <end position="250"/>
    </location>
</feature>
<feature type="compositionally biased region" description="Basic and acidic residues" evidence="13">
    <location>
        <begin position="212"/>
        <end position="228"/>
    </location>
</feature>
<sequence length="363" mass="40826">QNMADVEDRLESPICQTTIGLGSPRDGTPNSFCSTPELEIIGNESCSVNDSKQSPNREGSPAFISSETSLSNEANTTLIRPKIKELGNFKGPSTGVDLKETRREGSKSSVNKDQCGVECKWISCHVILKNAIELSEHVKTAHVEPMSKHQDVFVCLWEGCKVFDKPSLSHTWLAKHVNVHTGAKPFKCMISGCSMTFSSREGLARHVPSHFNDAKPTKRQKSDNDSSPKKVMKKKKKKMKNLRQAKPPPQVKEDFIDQHAVSSIKEKLPHVMPVSCYRLGIDGANIVFQSKVLGRRTEEKSGEEDVLLRWLPEDILPDEWVPLNEVQKHRTRTVHISQLPNDVAADLDPSFYRQLSHRKHHRK</sequence>
<dbReference type="STRING" id="46731.A0A3M6UY26"/>
<feature type="compositionally biased region" description="Polar residues" evidence="13">
    <location>
        <begin position="44"/>
        <end position="69"/>
    </location>
</feature>
<dbReference type="PANTHER" id="PTHR46541">
    <property type="entry name" value="ZINC FINGER PROTEIN AEBP2"/>
    <property type="match status" value="1"/>
</dbReference>
<feature type="compositionally biased region" description="Basic residues" evidence="13">
    <location>
        <begin position="230"/>
        <end position="243"/>
    </location>
</feature>
<comment type="similarity">
    <text evidence="11">Belongs to the AEBP2/jing C2H2-type zinc-finger family.</text>
</comment>
<dbReference type="InterPro" id="IPR052130">
    <property type="entry name" value="AEBP2/jing_C2H2-ZnF"/>
</dbReference>
<keyword evidence="9" id="KW-0804">Transcription</keyword>
<comment type="subcellular location">
    <subcellularLocation>
        <location evidence="1">Nucleus</location>
    </subcellularLocation>
</comment>
<dbReference type="InterPro" id="IPR036236">
    <property type="entry name" value="Znf_C2H2_sf"/>
</dbReference>
<feature type="region of interest" description="Disordered" evidence="13">
    <location>
        <begin position="90"/>
        <end position="111"/>
    </location>
</feature>
<evidence type="ECO:0000313" key="15">
    <source>
        <dbReference type="EMBL" id="RMX58572.1"/>
    </source>
</evidence>
<dbReference type="GO" id="GO:0006357">
    <property type="term" value="P:regulation of transcription by RNA polymerase II"/>
    <property type="evidence" value="ECO:0007669"/>
    <property type="project" value="TreeGrafter"/>
</dbReference>
<dbReference type="GO" id="GO:0006325">
    <property type="term" value="P:chromatin organization"/>
    <property type="evidence" value="ECO:0007669"/>
    <property type="project" value="UniProtKB-KW"/>
</dbReference>
<proteinExistence type="inferred from homology"/>
<dbReference type="GO" id="GO:0035098">
    <property type="term" value="C:ESC/E(Z) complex"/>
    <property type="evidence" value="ECO:0007669"/>
    <property type="project" value="TreeGrafter"/>
</dbReference>
<comment type="caution">
    <text evidence="15">The sequence shown here is derived from an EMBL/GenBank/DDBJ whole genome shotgun (WGS) entry which is preliminary data.</text>
</comment>
<evidence type="ECO:0000256" key="7">
    <source>
        <dbReference type="ARBA" id="ARBA00022853"/>
    </source>
</evidence>
<keyword evidence="6" id="KW-0862">Zinc</keyword>
<evidence type="ECO:0000256" key="9">
    <source>
        <dbReference type="ARBA" id="ARBA00023163"/>
    </source>
</evidence>
<dbReference type="OrthoDB" id="5951512at2759"/>
<keyword evidence="10" id="KW-0539">Nucleus</keyword>
<evidence type="ECO:0000256" key="13">
    <source>
        <dbReference type="SAM" id="MobiDB-lite"/>
    </source>
</evidence>
<reference evidence="15 16" key="1">
    <citation type="journal article" date="2018" name="Sci. Rep.">
        <title>Comparative analysis of the Pocillopora damicornis genome highlights role of immune system in coral evolution.</title>
        <authorList>
            <person name="Cunning R."/>
            <person name="Bay R.A."/>
            <person name="Gillette P."/>
            <person name="Baker A.C."/>
            <person name="Traylor-Knowles N."/>
        </authorList>
    </citation>
    <scope>NUCLEOTIDE SEQUENCE [LARGE SCALE GENOMIC DNA]</scope>
    <source>
        <strain evidence="15">RSMAS</strain>
        <tissue evidence="15">Whole animal</tissue>
    </source>
</reference>
<accession>A0A3M6UY26</accession>
<evidence type="ECO:0000256" key="11">
    <source>
        <dbReference type="ARBA" id="ARBA00037930"/>
    </source>
</evidence>
<dbReference type="GO" id="GO:0008270">
    <property type="term" value="F:zinc ion binding"/>
    <property type="evidence" value="ECO:0007669"/>
    <property type="project" value="UniProtKB-KW"/>
</dbReference>
<keyword evidence="7" id="KW-0156">Chromatin regulator</keyword>
<dbReference type="Pfam" id="PF26014">
    <property type="entry name" value="SH3_AEBP2_C"/>
    <property type="match status" value="1"/>
</dbReference>
<feature type="region of interest" description="Disordered" evidence="13">
    <location>
        <begin position="1"/>
        <end position="69"/>
    </location>
</feature>
<keyword evidence="4" id="KW-0677">Repeat</keyword>
<keyword evidence="3" id="KW-0479">Metal-binding</keyword>
<dbReference type="PANTHER" id="PTHR46541:SF1">
    <property type="entry name" value="ZINC FINGER PROTEIN AEBP2"/>
    <property type="match status" value="1"/>
</dbReference>
<evidence type="ECO:0000256" key="6">
    <source>
        <dbReference type="ARBA" id="ARBA00022833"/>
    </source>
</evidence>
<evidence type="ECO:0000259" key="14">
    <source>
        <dbReference type="PROSITE" id="PS50157"/>
    </source>
</evidence>
<feature type="compositionally biased region" description="Basic and acidic residues" evidence="13">
    <location>
        <begin position="97"/>
        <end position="106"/>
    </location>
</feature>
<keyword evidence="16" id="KW-1185">Reference proteome</keyword>
<evidence type="ECO:0000256" key="2">
    <source>
        <dbReference type="ARBA" id="ARBA00022491"/>
    </source>
</evidence>
<dbReference type="SUPFAM" id="SSF57667">
    <property type="entry name" value="beta-beta-alpha zinc fingers"/>
    <property type="match status" value="1"/>
</dbReference>
<keyword evidence="8" id="KW-0805">Transcription regulation</keyword>
<evidence type="ECO:0000313" key="16">
    <source>
        <dbReference type="Proteomes" id="UP000275408"/>
    </source>
</evidence>
<dbReference type="EMBL" id="RCHS01000482">
    <property type="protein sequence ID" value="RMX58572.1"/>
    <property type="molecule type" value="Genomic_DNA"/>
</dbReference>
<evidence type="ECO:0000256" key="3">
    <source>
        <dbReference type="ARBA" id="ARBA00022723"/>
    </source>
</evidence>
<feature type="domain" description="C2H2-type" evidence="14">
    <location>
        <begin position="186"/>
        <end position="215"/>
    </location>
</feature>
<dbReference type="PROSITE" id="PS50157">
    <property type="entry name" value="ZINC_FINGER_C2H2_2"/>
    <property type="match status" value="1"/>
</dbReference>
<dbReference type="AlphaFoldDB" id="A0A3M6UY26"/>
<evidence type="ECO:0000256" key="10">
    <source>
        <dbReference type="ARBA" id="ARBA00023242"/>
    </source>
</evidence>
<dbReference type="InterPro" id="IPR059034">
    <property type="entry name" value="SH3_AEBP2_C"/>
</dbReference>